<evidence type="ECO:0000256" key="2">
    <source>
        <dbReference type="ARBA" id="ARBA00004906"/>
    </source>
</evidence>
<dbReference type="InterPro" id="IPR058039">
    <property type="entry name" value="At3g05675-like_ankyrin"/>
</dbReference>
<name>A0A6G1DIT6_9ORYZ</name>
<gene>
    <name evidence="6" type="ORF">E2562_014021</name>
</gene>
<evidence type="ECO:0000313" key="6">
    <source>
        <dbReference type="EMBL" id="KAF0912367.1"/>
    </source>
</evidence>
<accession>A0A6G1DIT6</accession>
<proteinExistence type="predicted"/>
<feature type="region of interest" description="Disordered" evidence="4">
    <location>
        <begin position="32"/>
        <end position="71"/>
    </location>
</feature>
<comment type="pathway">
    <text evidence="2">Protein modification; protein ubiquitination.</text>
</comment>
<dbReference type="GO" id="GO:0016567">
    <property type="term" value="P:protein ubiquitination"/>
    <property type="evidence" value="ECO:0007669"/>
    <property type="project" value="UniProtKB-UniPathway"/>
</dbReference>
<protein>
    <recommendedName>
        <fullName evidence="5">At3g05675-like ankyrin-like domain-containing protein</fullName>
    </recommendedName>
</protein>
<evidence type="ECO:0000256" key="1">
    <source>
        <dbReference type="ARBA" id="ARBA00002668"/>
    </source>
</evidence>
<dbReference type="AlphaFoldDB" id="A0A6G1DIT6"/>
<dbReference type="EMBL" id="SPHZ02000006">
    <property type="protein sequence ID" value="KAF0912367.1"/>
    <property type="molecule type" value="Genomic_DNA"/>
</dbReference>
<evidence type="ECO:0000256" key="4">
    <source>
        <dbReference type="SAM" id="MobiDB-lite"/>
    </source>
</evidence>
<keyword evidence="3" id="KW-0833">Ubl conjugation pathway</keyword>
<keyword evidence="7" id="KW-1185">Reference proteome</keyword>
<comment type="function">
    <text evidence="1">May act as a substrate-specific adapter of an E3 ubiquitin-protein ligase complex (CUL3-RBX1-BTB) which mediates the ubiquitination and subsequent proteasomal degradation of target proteins.</text>
</comment>
<evidence type="ECO:0000259" key="5">
    <source>
        <dbReference type="Pfam" id="PF25553"/>
    </source>
</evidence>
<dbReference type="InterPro" id="IPR038920">
    <property type="entry name" value="At3g05675-like"/>
</dbReference>
<dbReference type="UniPathway" id="UPA00143"/>
<feature type="compositionally biased region" description="Low complexity" evidence="4">
    <location>
        <begin position="59"/>
        <end position="69"/>
    </location>
</feature>
<dbReference type="Pfam" id="PF25553">
    <property type="entry name" value="BTB-POZ_ANK-like"/>
    <property type="match status" value="1"/>
</dbReference>
<evidence type="ECO:0000256" key="3">
    <source>
        <dbReference type="ARBA" id="ARBA00022786"/>
    </source>
</evidence>
<dbReference type="PANTHER" id="PTHR31060">
    <property type="entry name" value="OSJNBA0011J08.25 PROTEIN-RELATED"/>
    <property type="match status" value="1"/>
</dbReference>
<evidence type="ECO:0000313" key="7">
    <source>
        <dbReference type="Proteomes" id="UP000479710"/>
    </source>
</evidence>
<reference evidence="6 7" key="1">
    <citation type="submission" date="2019-11" db="EMBL/GenBank/DDBJ databases">
        <title>Whole genome sequence of Oryza granulata.</title>
        <authorList>
            <person name="Li W."/>
        </authorList>
    </citation>
    <scope>NUCLEOTIDE SEQUENCE [LARGE SCALE GENOMIC DNA]</scope>
    <source>
        <strain evidence="7">cv. Menghai</strain>
        <tissue evidence="6">Leaf</tissue>
    </source>
</reference>
<organism evidence="6 7">
    <name type="scientific">Oryza meyeriana var. granulata</name>
    <dbReference type="NCBI Taxonomy" id="110450"/>
    <lineage>
        <taxon>Eukaryota</taxon>
        <taxon>Viridiplantae</taxon>
        <taxon>Streptophyta</taxon>
        <taxon>Embryophyta</taxon>
        <taxon>Tracheophyta</taxon>
        <taxon>Spermatophyta</taxon>
        <taxon>Magnoliopsida</taxon>
        <taxon>Liliopsida</taxon>
        <taxon>Poales</taxon>
        <taxon>Poaceae</taxon>
        <taxon>BOP clade</taxon>
        <taxon>Oryzoideae</taxon>
        <taxon>Oryzeae</taxon>
        <taxon>Oryzinae</taxon>
        <taxon>Oryza</taxon>
        <taxon>Oryza meyeriana</taxon>
    </lineage>
</organism>
<sequence>MADAAAHHLRRRSSAGLPRGWCCSFAAAPQSPEHRALSAAASGGGGGGGARKLPPKSPSVPSFQSSPSSRLAGFIDPRRILSPGRVSPIDTDGSPAVAVGAANLEEDGAPREQAPSVPFVAVREEREEEEGRGLDLKLCLRGRDGRTVVMELDSTVLSESSAFFAAMAPPEATVGGGSKRIEVDGVENVEAFKETVELMFEHDPMRWFVRAGVSRAIGVLEVSSSIMFDRGIKSCLEYIEAVPWNESEEEKLKNLFARCTFDEAVSKDVLARLKPQWQSSSDDVTVHLIQSVTSSTNTGARKEMQSLVNGLLSKSSVYQKDLSGLNKGSLYQICCSCFSSLLEHFKEDLHADKTVRDSKPMIERVSKQTENLNWLFDILVNNDMAEEFVELWAKQEDIIRMHGQASPMFRYELSRISANVFIALGKGKVQCPSNLRSQLFHGWFGPMLMDFGWLQRCSKGLDMRMLEENLGQALLTLPLQQQQSLFEEWFQCFASRGTECPNLSRAFQVWWRRSFVRSSIESRR</sequence>
<dbReference type="PANTHER" id="PTHR31060:SF33">
    <property type="entry name" value="OS04G0278000 PROTEIN"/>
    <property type="match status" value="1"/>
</dbReference>
<dbReference type="Proteomes" id="UP000479710">
    <property type="component" value="Unassembled WGS sequence"/>
</dbReference>
<comment type="caution">
    <text evidence="6">The sequence shown here is derived from an EMBL/GenBank/DDBJ whole genome shotgun (WGS) entry which is preliminary data.</text>
</comment>
<feature type="domain" description="At3g05675-like ankyrin-like" evidence="5">
    <location>
        <begin position="278"/>
        <end position="517"/>
    </location>
</feature>